<organism evidence="2 3">
    <name type="scientific">Colocasia esculenta</name>
    <name type="common">Wild taro</name>
    <name type="synonym">Arum esculentum</name>
    <dbReference type="NCBI Taxonomy" id="4460"/>
    <lineage>
        <taxon>Eukaryota</taxon>
        <taxon>Viridiplantae</taxon>
        <taxon>Streptophyta</taxon>
        <taxon>Embryophyta</taxon>
        <taxon>Tracheophyta</taxon>
        <taxon>Spermatophyta</taxon>
        <taxon>Magnoliopsida</taxon>
        <taxon>Liliopsida</taxon>
        <taxon>Araceae</taxon>
        <taxon>Aroideae</taxon>
        <taxon>Colocasieae</taxon>
        <taxon>Colocasia</taxon>
    </lineage>
</organism>
<evidence type="ECO:0000313" key="3">
    <source>
        <dbReference type="Proteomes" id="UP000652761"/>
    </source>
</evidence>
<evidence type="ECO:0000256" key="1">
    <source>
        <dbReference type="SAM" id="MobiDB-lite"/>
    </source>
</evidence>
<evidence type="ECO:0000313" key="2">
    <source>
        <dbReference type="EMBL" id="MQM09961.1"/>
    </source>
</evidence>
<proteinExistence type="predicted"/>
<feature type="compositionally biased region" description="Pro residues" evidence="1">
    <location>
        <begin position="185"/>
        <end position="200"/>
    </location>
</feature>
<accession>A0A843WXJ4</accession>
<reference evidence="2" key="1">
    <citation type="submission" date="2017-07" db="EMBL/GenBank/DDBJ databases">
        <title>Taro Niue Genome Assembly and Annotation.</title>
        <authorList>
            <person name="Atibalentja N."/>
            <person name="Keating K."/>
            <person name="Fields C.J."/>
        </authorList>
    </citation>
    <scope>NUCLEOTIDE SEQUENCE</scope>
    <source>
        <strain evidence="2">Niue_2</strain>
        <tissue evidence="2">Leaf</tissue>
    </source>
</reference>
<dbReference type="AlphaFoldDB" id="A0A843WXJ4"/>
<protein>
    <submittedName>
        <fullName evidence="2">Uncharacterized protein</fullName>
    </submittedName>
</protein>
<dbReference type="Proteomes" id="UP000652761">
    <property type="component" value="Unassembled WGS sequence"/>
</dbReference>
<feature type="non-terminal residue" evidence="2">
    <location>
        <position position="1"/>
    </location>
</feature>
<sequence length="299" mass="31309">APLLPVSSCSRLLDHQCSSTRIATSAASAHHLGTRLQPPRPASHLHQLVRLHTSGCAAPSSASGYSLLHTHGRWSPMVPAASRSGLSRSSLGQPDLGAAPLAATAHGIQPPAAARQHTWRSSSSARASTASTPGAIALPPGPAAHTVHRLAPDAPSRATLDLGASSPIHLAQLSRAPSAISGSHKPPPSPPDPLAHPNPLGPELCQITPGLLCMLHEASTCFQLGKKSNKIFNRIRWDWGRVEEFLATGEAGDPHTKPFFFPVVSAAICIDHHLEVDQGALVSTLLELVSTHCPNIVQK</sequence>
<feature type="compositionally biased region" description="Low complexity" evidence="1">
    <location>
        <begin position="120"/>
        <end position="138"/>
    </location>
</feature>
<feature type="region of interest" description="Disordered" evidence="1">
    <location>
        <begin position="177"/>
        <end position="200"/>
    </location>
</feature>
<feature type="non-terminal residue" evidence="2">
    <location>
        <position position="299"/>
    </location>
</feature>
<feature type="region of interest" description="Disordered" evidence="1">
    <location>
        <begin position="109"/>
        <end position="146"/>
    </location>
</feature>
<keyword evidence="3" id="KW-1185">Reference proteome</keyword>
<comment type="caution">
    <text evidence="2">The sequence shown here is derived from an EMBL/GenBank/DDBJ whole genome shotgun (WGS) entry which is preliminary data.</text>
</comment>
<name>A0A843WXJ4_COLES</name>
<dbReference type="EMBL" id="NMUH01004528">
    <property type="protein sequence ID" value="MQM09961.1"/>
    <property type="molecule type" value="Genomic_DNA"/>
</dbReference>
<gene>
    <name evidence="2" type="ORF">Taro_042847</name>
</gene>